<dbReference type="EMBL" id="FOLE01000010">
    <property type="protein sequence ID" value="SFC81414.1"/>
    <property type="molecule type" value="Genomic_DNA"/>
</dbReference>
<gene>
    <name evidence="1" type="ORF">SAMN05421780_11067</name>
</gene>
<name>A0A1I1M7U7_9BACT</name>
<organism evidence="1 2">
    <name type="scientific">Flexibacter flexilis DSM 6793</name>
    <dbReference type="NCBI Taxonomy" id="927664"/>
    <lineage>
        <taxon>Bacteria</taxon>
        <taxon>Pseudomonadati</taxon>
        <taxon>Bacteroidota</taxon>
        <taxon>Cytophagia</taxon>
        <taxon>Cytophagales</taxon>
        <taxon>Flexibacteraceae</taxon>
        <taxon>Flexibacter</taxon>
    </lineage>
</organism>
<protein>
    <submittedName>
        <fullName evidence="1">Uncharacterized protein</fullName>
    </submittedName>
</protein>
<dbReference type="AlphaFoldDB" id="A0A1I1M7U7"/>
<dbReference type="STRING" id="927664.SAMN05421780_11067"/>
<accession>A0A1I1M7U7</accession>
<keyword evidence="2" id="KW-1185">Reference proteome</keyword>
<proteinExistence type="predicted"/>
<evidence type="ECO:0000313" key="2">
    <source>
        <dbReference type="Proteomes" id="UP000199514"/>
    </source>
</evidence>
<sequence>MLILPKTSTLLLIVIALLSLLIGFVFRSEQLSQQAYKKGVNDGITCALDTVNKIVAKQLKFGKNSTKLVIQSTDTSVYILSNKTLKTHK</sequence>
<evidence type="ECO:0000313" key="1">
    <source>
        <dbReference type="EMBL" id="SFC81414.1"/>
    </source>
</evidence>
<reference evidence="1 2" key="1">
    <citation type="submission" date="2016-10" db="EMBL/GenBank/DDBJ databases">
        <authorList>
            <person name="de Groot N.N."/>
        </authorList>
    </citation>
    <scope>NUCLEOTIDE SEQUENCE [LARGE SCALE GENOMIC DNA]</scope>
    <source>
        <strain evidence="1 2">DSM 6793</strain>
    </source>
</reference>
<dbReference type="RefSeq" id="WP_091515055.1">
    <property type="nucleotide sequence ID" value="NZ_FOLE01000010.1"/>
</dbReference>
<dbReference type="Proteomes" id="UP000199514">
    <property type="component" value="Unassembled WGS sequence"/>
</dbReference>